<dbReference type="EMBL" id="SDPM01000002">
    <property type="protein sequence ID" value="RXZ87382.1"/>
    <property type="molecule type" value="Genomic_DNA"/>
</dbReference>
<evidence type="ECO:0000259" key="2">
    <source>
        <dbReference type="Pfam" id="PF00496"/>
    </source>
</evidence>
<dbReference type="PROSITE" id="PS51257">
    <property type="entry name" value="PROKAR_LIPOPROTEIN"/>
    <property type="match status" value="1"/>
</dbReference>
<dbReference type="SUPFAM" id="SSF53850">
    <property type="entry name" value="Periplasmic binding protein-like II"/>
    <property type="match status" value="1"/>
</dbReference>
<protein>
    <submittedName>
        <fullName evidence="4">Peptide ABC transporter substrate-binding protein</fullName>
    </submittedName>
    <submittedName>
        <fullName evidence="3">Peptide/nickel transport system substrate-binding protein</fullName>
    </submittedName>
</protein>
<dbReference type="GO" id="GO:0042597">
    <property type="term" value="C:periplasmic space"/>
    <property type="evidence" value="ECO:0007669"/>
    <property type="project" value="UniProtKB-ARBA"/>
</dbReference>
<accession>A0A4Q2MBI8</accession>
<organism evidence="4 5">
    <name type="scientific">Agromyces atrinae</name>
    <dbReference type="NCBI Taxonomy" id="592376"/>
    <lineage>
        <taxon>Bacteria</taxon>
        <taxon>Bacillati</taxon>
        <taxon>Actinomycetota</taxon>
        <taxon>Actinomycetes</taxon>
        <taxon>Micrococcales</taxon>
        <taxon>Microbacteriaceae</taxon>
        <taxon>Agromyces</taxon>
    </lineage>
</organism>
<dbReference type="InterPro" id="IPR030678">
    <property type="entry name" value="Peptide/Ni-bd"/>
</dbReference>
<dbReference type="Proteomes" id="UP000581087">
    <property type="component" value="Unassembled WGS sequence"/>
</dbReference>
<dbReference type="GO" id="GO:1904680">
    <property type="term" value="F:peptide transmembrane transporter activity"/>
    <property type="evidence" value="ECO:0007669"/>
    <property type="project" value="TreeGrafter"/>
</dbReference>
<keyword evidence="5" id="KW-1185">Reference proteome</keyword>
<feature type="signal peptide" evidence="1">
    <location>
        <begin position="1"/>
        <end position="20"/>
    </location>
</feature>
<dbReference type="InterPro" id="IPR000914">
    <property type="entry name" value="SBP_5_dom"/>
</dbReference>
<evidence type="ECO:0000313" key="6">
    <source>
        <dbReference type="Proteomes" id="UP000581087"/>
    </source>
</evidence>
<feature type="domain" description="Solute-binding protein family 5" evidence="2">
    <location>
        <begin position="82"/>
        <end position="420"/>
    </location>
</feature>
<dbReference type="InterPro" id="IPR039424">
    <property type="entry name" value="SBP_5"/>
</dbReference>
<name>A0A4Q2MBI8_9MICO</name>
<dbReference type="Gene3D" id="3.40.190.10">
    <property type="entry name" value="Periplasmic binding protein-like II"/>
    <property type="match status" value="1"/>
</dbReference>
<dbReference type="Proteomes" id="UP000292686">
    <property type="component" value="Unassembled WGS sequence"/>
</dbReference>
<evidence type="ECO:0000313" key="5">
    <source>
        <dbReference type="Proteomes" id="UP000292686"/>
    </source>
</evidence>
<evidence type="ECO:0000313" key="3">
    <source>
        <dbReference type="EMBL" id="NYD66722.1"/>
    </source>
</evidence>
<dbReference type="PANTHER" id="PTHR30290">
    <property type="entry name" value="PERIPLASMIC BINDING COMPONENT OF ABC TRANSPORTER"/>
    <property type="match status" value="1"/>
</dbReference>
<dbReference type="GO" id="GO:0043190">
    <property type="term" value="C:ATP-binding cassette (ABC) transporter complex"/>
    <property type="evidence" value="ECO:0007669"/>
    <property type="project" value="InterPro"/>
</dbReference>
<feature type="chain" id="PRO_5038239026" evidence="1">
    <location>
        <begin position="21"/>
        <end position="511"/>
    </location>
</feature>
<dbReference type="Pfam" id="PF00496">
    <property type="entry name" value="SBP_bac_5"/>
    <property type="match status" value="1"/>
</dbReference>
<dbReference type="EMBL" id="JACCBI010000001">
    <property type="protein sequence ID" value="NYD66722.1"/>
    <property type="molecule type" value="Genomic_DNA"/>
</dbReference>
<reference evidence="3 6" key="2">
    <citation type="submission" date="2020-07" db="EMBL/GenBank/DDBJ databases">
        <title>Sequencing the genomes of 1000 actinobacteria strains.</title>
        <authorList>
            <person name="Klenk H.-P."/>
        </authorList>
    </citation>
    <scope>NUCLEOTIDE SEQUENCE [LARGE SCALE GENOMIC DNA]</scope>
    <source>
        <strain evidence="3 6">DSM 23870</strain>
    </source>
</reference>
<evidence type="ECO:0000256" key="1">
    <source>
        <dbReference type="SAM" id="SignalP"/>
    </source>
</evidence>
<dbReference type="OrthoDB" id="5240629at2"/>
<keyword evidence="1" id="KW-0732">Signal</keyword>
<dbReference type="RefSeq" id="WP_129172956.1">
    <property type="nucleotide sequence ID" value="NZ_JACCBI010000001.1"/>
</dbReference>
<sequence>MRITARLATAAALIAAGALALTGCSAGGTTPASTSAASGGTLTLGAALDASSWDPADAEFGNRLQYMQPVYDSLLHITADLEIEPWLASAYEYDESLTTLTLTLRDDVVFTDGEAFTADVAKANLEHFAAGTGQNSITLAAVSSIEAPSPTELVLTLSAPDPALLRNLALVSGMQASPAALEGGDLKTTPVGSGPYELDADATVVGSTYTYTRNPEYWNPDAFPYDSIVITPLTDLTARLNALKSGQIDAAIADAKSMKEAEVSGLTVNTMEGDWQGLFIVDRAGTKVPALADARVRQALNLAVDGDAILKNVRLGQGSPTTQIFNPTSTAYDEALDDAYPYDPEKAKELLAEAGYPDGFSLTMPAITGFEDLTTLVSQQLGEVGITVETQPVTPDQVISSLLSGEFPVFIFSWGSSNSWQDILKLVQPTAPWNMYANETPELDALILAAQQSTPEDAEDAFRAVSEYLVDEAWFAPWYVQNNIYLSSADTTVTMQPQNVVPYIWNYAPAS</sequence>
<dbReference type="Gene3D" id="3.10.105.10">
    <property type="entry name" value="Dipeptide-binding Protein, Domain 3"/>
    <property type="match status" value="1"/>
</dbReference>
<dbReference type="PIRSF" id="PIRSF002741">
    <property type="entry name" value="MppA"/>
    <property type="match status" value="1"/>
</dbReference>
<proteinExistence type="predicted"/>
<dbReference type="AlphaFoldDB" id="A0A4Q2MBI8"/>
<gene>
    <name evidence="3" type="ORF">BJ972_001241</name>
    <name evidence="4" type="ORF">ESP50_05545</name>
</gene>
<dbReference type="GO" id="GO:0015833">
    <property type="term" value="P:peptide transport"/>
    <property type="evidence" value="ECO:0007669"/>
    <property type="project" value="TreeGrafter"/>
</dbReference>
<comment type="caution">
    <text evidence="4">The sequence shown here is derived from an EMBL/GenBank/DDBJ whole genome shotgun (WGS) entry which is preliminary data.</text>
</comment>
<reference evidence="4 5" key="1">
    <citation type="submission" date="2019-01" db="EMBL/GenBank/DDBJ databases">
        <title>Agromyces.</title>
        <authorList>
            <person name="Li J."/>
        </authorList>
    </citation>
    <scope>NUCLEOTIDE SEQUENCE [LARGE SCALE GENOMIC DNA]</scope>
    <source>
        <strain evidence="4 5">DSM 23870</strain>
    </source>
</reference>
<evidence type="ECO:0000313" key="4">
    <source>
        <dbReference type="EMBL" id="RXZ87382.1"/>
    </source>
</evidence>